<dbReference type="AlphaFoldDB" id="A0A2S2R6J6"/>
<accession>A0A2S2R6J6</accession>
<dbReference type="OrthoDB" id="6366777at2759"/>
<evidence type="ECO:0000256" key="1">
    <source>
        <dbReference type="SAM" id="Phobius"/>
    </source>
</evidence>
<proteinExistence type="predicted"/>
<keyword evidence="3" id="KW-1185">Reference proteome</keyword>
<evidence type="ECO:0000313" key="3">
    <source>
        <dbReference type="Proteomes" id="UP000694846"/>
    </source>
</evidence>
<protein>
    <submittedName>
        <fullName evidence="4">Uncharacterized protein LOC112689523</fullName>
    </submittedName>
</protein>
<dbReference type="RefSeq" id="XP_025419066.1">
    <property type="nucleotide sequence ID" value="XM_025563281.1"/>
</dbReference>
<dbReference type="EMBL" id="GGMS01016474">
    <property type="protein sequence ID" value="MBY85677.1"/>
    <property type="molecule type" value="Transcribed_RNA"/>
</dbReference>
<sequence length="119" mass="13645">MHSITMYSRPQVASTCYLCMVLLAVVIIFSVDNGAAKRGCAMFGHSCYGGHGKRSFQIPMQQPARDWLASKEDDTQIDDAINKYFQMKASSPHFTPFWQKWVQVYNDRKNEHPSNDDHI</sequence>
<reference evidence="2" key="1">
    <citation type="submission" date="2018-04" db="EMBL/GenBank/DDBJ databases">
        <title>Transcriptome assembly of Sipha flava.</title>
        <authorList>
            <person name="Scully E.D."/>
            <person name="Geib S.M."/>
            <person name="Palmer N.A."/>
            <person name="Koch K."/>
            <person name="Bradshaw J."/>
            <person name="Heng-Moss T."/>
            <person name="Sarath G."/>
        </authorList>
    </citation>
    <scope>NUCLEOTIDE SEQUENCE</scope>
</reference>
<evidence type="ECO:0000313" key="4">
    <source>
        <dbReference type="RefSeq" id="XP_025419066.1"/>
    </source>
</evidence>
<gene>
    <name evidence="4" type="primary">LOC112689523</name>
    <name evidence="2" type="ORF">g.23182</name>
</gene>
<dbReference type="Proteomes" id="UP000694846">
    <property type="component" value="Unplaced"/>
</dbReference>
<feature type="transmembrane region" description="Helical" evidence="1">
    <location>
        <begin position="12"/>
        <end position="31"/>
    </location>
</feature>
<evidence type="ECO:0000313" key="2">
    <source>
        <dbReference type="EMBL" id="MBY85677.1"/>
    </source>
</evidence>
<keyword evidence="1" id="KW-0812">Transmembrane</keyword>
<dbReference type="GeneID" id="112689523"/>
<organism evidence="2">
    <name type="scientific">Sipha flava</name>
    <name type="common">yellow sugarcane aphid</name>
    <dbReference type="NCBI Taxonomy" id="143950"/>
    <lineage>
        <taxon>Eukaryota</taxon>
        <taxon>Metazoa</taxon>
        <taxon>Ecdysozoa</taxon>
        <taxon>Arthropoda</taxon>
        <taxon>Hexapoda</taxon>
        <taxon>Insecta</taxon>
        <taxon>Pterygota</taxon>
        <taxon>Neoptera</taxon>
        <taxon>Paraneoptera</taxon>
        <taxon>Hemiptera</taxon>
        <taxon>Sternorrhyncha</taxon>
        <taxon>Aphidomorpha</taxon>
        <taxon>Aphidoidea</taxon>
        <taxon>Aphididae</taxon>
        <taxon>Sipha</taxon>
    </lineage>
</organism>
<name>A0A2S2R6J6_9HEMI</name>
<reference evidence="4" key="2">
    <citation type="submission" date="2025-04" db="UniProtKB">
        <authorList>
            <consortium name="RefSeq"/>
        </authorList>
    </citation>
    <scope>IDENTIFICATION</scope>
    <source>
        <tissue evidence="4">Whole body</tissue>
    </source>
</reference>
<dbReference type="CTD" id="41648"/>
<keyword evidence="1" id="KW-1133">Transmembrane helix</keyword>
<keyword evidence="1" id="KW-0472">Membrane</keyword>